<gene>
    <name evidence="2" type="ORF">GKZ89_07925</name>
</gene>
<dbReference type="SUPFAM" id="SSF55718">
    <property type="entry name" value="SCP-like"/>
    <property type="match status" value="1"/>
</dbReference>
<dbReference type="GO" id="GO:0034069">
    <property type="term" value="F:aminoglycoside N-acetyltransferase activity"/>
    <property type="evidence" value="ECO:0007669"/>
    <property type="project" value="TreeGrafter"/>
</dbReference>
<dbReference type="RefSeq" id="WP_155111864.1">
    <property type="nucleotide sequence ID" value="NZ_WMIB01000005.1"/>
</dbReference>
<proteinExistence type="predicted"/>
<reference evidence="2 3" key="1">
    <citation type="journal article" date="2017" name="Int. J. Syst. Evol. Microbiol.">
        <title>Bacillus mangrovi sp. nov., isolated from a sediment sample from a mangrove forest.</title>
        <authorList>
            <person name="Gupta V."/>
            <person name="Singh P.K."/>
            <person name="Korpole S."/>
            <person name="Tanuku N.R.S."/>
            <person name="Pinnaka A.K."/>
        </authorList>
    </citation>
    <scope>NUCLEOTIDE SEQUENCE [LARGE SCALE GENOMIC DNA]</scope>
    <source>
        <strain evidence="2 3">KCTC 33872</strain>
    </source>
</reference>
<dbReference type="PANTHER" id="PTHR37817">
    <property type="entry name" value="N-ACETYLTRANSFERASE EIS"/>
    <property type="match status" value="1"/>
</dbReference>
<dbReference type="InterPro" id="IPR041380">
    <property type="entry name" value="Acetyltransf_17"/>
</dbReference>
<feature type="domain" description="N-acetyltransferase" evidence="1">
    <location>
        <begin position="1"/>
        <end position="148"/>
    </location>
</feature>
<dbReference type="AlphaFoldDB" id="A0A7X2V4P2"/>
<dbReference type="InterPro" id="IPR016181">
    <property type="entry name" value="Acyl_CoA_acyltransferase"/>
</dbReference>
<dbReference type="Pfam" id="PF17668">
    <property type="entry name" value="Acetyltransf_17"/>
    <property type="match status" value="1"/>
</dbReference>
<evidence type="ECO:0000259" key="1">
    <source>
        <dbReference type="PROSITE" id="PS51186"/>
    </source>
</evidence>
<dbReference type="InterPro" id="IPR025559">
    <property type="entry name" value="Eis_dom"/>
</dbReference>
<dbReference type="InterPro" id="IPR036527">
    <property type="entry name" value="SCP2_sterol-bd_dom_sf"/>
</dbReference>
<protein>
    <submittedName>
        <fullName evidence="2">GNAT family N-acetyltransferase</fullName>
    </submittedName>
</protein>
<dbReference type="Pfam" id="PF13530">
    <property type="entry name" value="SCP2_2"/>
    <property type="match status" value="1"/>
</dbReference>
<dbReference type="SUPFAM" id="SSF55729">
    <property type="entry name" value="Acyl-CoA N-acyltransferases (Nat)"/>
    <property type="match status" value="1"/>
</dbReference>
<comment type="caution">
    <text evidence="2">The sequence shown here is derived from an EMBL/GenBank/DDBJ whole genome shotgun (WGS) entry which is preliminary data.</text>
</comment>
<dbReference type="CDD" id="cd04301">
    <property type="entry name" value="NAT_SF"/>
    <property type="match status" value="1"/>
</dbReference>
<dbReference type="Gene3D" id="3.40.630.30">
    <property type="match status" value="2"/>
</dbReference>
<dbReference type="InterPro" id="IPR051554">
    <property type="entry name" value="Acetyltransferase_Eis"/>
</dbReference>
<keyword evidence="3" id="KW-1185">Reference proteome</keyword>
<accession>A0A7X2V4P2</accession>
<evidence type="ECO:0000313" key="2">
    <source>
        <dbReference type="EMBL" id="MTH53341.1"/>
    </source>
</evidence>
<name>A0A7X2V4P2_9BACI</name>
<dbReference type="Pfam" id="PF13527">
    <property type="entry name" value="Acetyltransf_9"/>
    <property type="match status" value="1"/>
</dbReference>
<dbReference type="PANTHER" id="PTHR37817:SF1">
    <property type="entry name" value="N-ACETYLTRANSFERASE EIS"/>
    <property type="match status" value="1"/>
</dbReference>
<dbReference type="PROSITE" id="PS51186">
    <property type="entry name" value="GNAT"/>
    <property type="match status" value="1"/>
</dbReference>
<evidence type="ECO:0000313" key="3">
    <source>
        <dbReference type="Proteomes" id="UP000434639"/>
    </source>
</evidence>
<keyword evidence="2" id="KW-0808">Transferase</keyword>
<dbReference type="InterPro" id="IPR000182">
    <property type="entry name" value="GNAT_dom"/>
</dbReference>
<dbReference type="OrthoDB" id="9768284at2"/>
<dbReference type="Gene3D" id="3.30.1050.10">
    <property type="entry name" value="SCP2 sterol-binding domain"/>
    <property type="match status" value="1"/>
</dbReference>
<dbReference type="EMBL" id="WMIB01000005">
    <property type="protein sequence ID" value="MTH53341.1"/>
    <property type="molecule type" value="Genomic_DNA"/>
</dbReference>
<organism evidence="2 3">
    <name type="scientific">Metabacillus mangrovi</name>
    <dbReference type="NCBI Taxonomy" id="1491830"/>
    <lineage>
        <taxon>Bacteria</taxon>
        <taxon>Bacillati</taxon>
        <taxon>Bacillota</taxon>
        <taxon>Bacilli</taxon>
        <taxon>Bacillales</taxon>
        <taxon>Bacillaceae</taxon>
        <taxon>Metabacillus</taxon>
    </lineage>
</organism>
<dbReference type="GO" id="GO:0030649">
    <property type="term" value="P:aminoglycoside antibiotic catabolic process"/>
    <property type="evidence" value="ECO:0007669"/>
    <property type="project" value="TreeGrafter"/>
</dbReference>
<sequence>MDVIQFGKERFKESMKLSEYAFIYKVSEQELPERLESMEKHHELFGILENDEIAAKLHYLPLAIHFGGRELQMGGLAGVATYPEHRRKGHVREMLIFVLEKMKREQVTVSMLHPFNVSFYRKYGWELFSSRQKTTVPVSGMKIQQLVPGSIKRYSKETHNEDIEQIYNAFAAKYTGMLVRTRDWWLDSIYDEEMTAVYYNESGKATGYLLYQLKDKKMLADEFIALDTEARHGLWNFICQHDSMVTEVIMDTHEAEPLFFCLPEPRLHSERRPYFMARIVDAEAFLKGYDFRQGSKALIHVTDPYASWNNGSYFIDEAGQAKRLTDSEVLEGELQGVDLSINALAAVLFGYKTPAELAQLGLAEGKAEELEQLEKTLPGYTPFFYDFF</sequence>
<dbReference type="Proteomes" id="UP000434639">
    <property type="component" value="Unassembled WGS sequence"/>
</dbReference>